<keyword evidence="12" id="KW-1185">Reference proteome</keyword>
<feature type="compositionally biased region" description="Polar residues" evidence="10">
    <location>
        <begin position="33"/>
        <end position="62"/>
    </location>
</feature>
<dbReference type="Gene3D" id="4.10.800.20">
    <property type="match status" value="1"/>
</dbReference>
<keyword evidence="6" id="KW-0862">Zinc</keyword>
<evidence type="ECO:0000313" key="11">
    <source>
        <dbReference type="EMBL" id="KRK06267.1"/>
    </source>
</evidence>
<evidence type="ECO:0000256" key="1">
    <source>
        <dbReference type="ARBA" id="ARBA00001947"/>
    </source>
</evidence>
<reference evidence="11 12" key="2">
    <citation type="journal article" date="2007" name="PLoS Biol.">
        <title>Principles of genome evolution in the Drosophila melanogaster species group.</title>
        <authorList>
            <person name="Ranz J.M."/>
            <person name="Maurin D."/>
            <person name="Chan Y.S."/>
            <person name="von Grotthuss M."/>
            <person name="Hillier L.W."/>
            <person name="Roote J."/>
            <person name="Ashburner M."/>
            <person name="Bergman C.M."/>
        </authorList>
    </citation>
    <scope>NUCLEOTIDE SEQUENCE [LARGE SCALE GENOMIC DNA]</scope>
    <source>
        <strain evidence="12">Tai18E2 / Tucson 14021-0261.01</strain>
    </source>
</reference>
<evidence type="ECO:0000256" key="7">
    <source>
        <dbReference type="ARBA" id="ARBA00023080"/>
    </source>
</evidence>
<keyword evidence="4 9" id="KW-0479">Metal-binding</keyword>
<dbReference type="EC" id="3.5.4.6" evidence="9"/>
<dbReference type="OrthoDB" id="1723809at2759"/>
<gene>
    <name evidence="11" type="primary">Dyak\GE16134</name>
    <name evidence="11" type="synonym">dyak_GLEANR_17585</name>
    <name evidence="11" type="synonym">GE16134</name>
    <name evidence="11" type="ORF">Dyak_GE16134</name>
</gene>
<evidence type="ECO:0000256" key="8">
    <source>
        <dbReference type="ARBA" id="ARBA00054146"/>
    </source>
</evidence>
<evidence type="ECO:0000256" key="6">
    <source>
        <dbReference type="ARBA" id="ARBA00022833"/>
    </source>
</evidence>
<organism evidence="11 12">
    <name type="scientific">Drosophila yakuba</name>
    <name type="common">Fruit fly</name>
    <dbReference type="NCBI Taxonomy" id="7245"/>
    <lineage>
        <taxon>Eukaryota</taxon>
        <taxon>Metazoa</taxon>
        <taxon>Ecdysozoa</taxon>
        <taxon>Arthropoda</taxon>
        <taxon>Hexapoda</taxon>
        <taxon>Insecta</taxon>
        <taxon>Pterygota</taxon>
        <taxon>Neoptera</taxon>
        <taxon>Endopterygota</taxon>
        <taxon>Diptera</taxon>
        <taxon>Brachycera</taxon>
        <taxon>Muscomorpha</taxon>
        <taxon>Ephydroidea</taxon>
        <taxon>Drosophilidae</taxon>
        <taxon>Drosophila</taxon>
        <taxon>Sophophora</taxon>
    </lineage>
</organism>
<comment type="pathway">
    <text evidence="2">Purine metabolism; IMP biosynthesis via salvage pathway; IMP from AMP: step 1/1.</text>
</comment>
<feature type="region of interest" description="Disordered" evidence="10">
    <location>
        <begin position="28"/>
        <end position="63"/>
    </location>
</feature>
<dbReference type="GO" id="GO:0032264">
    <property type="term" value="P:IMP salvage"/>
    <property type="evidence" value="ECO:0007669"/>
    <property type="project" value="UniProtKB-UniPathway"/>
</dbReference>
<evidence type="ECO:0000313" key="12">
    <source>
        <dbReference type="Proteomes" id="UP000002282"/>
    </source>
</evidence>
<evidence type="ECO:0000256" key="3">
    <source>
        <dbReference type="ARBA" id="ARBA00006676"/>
    </source>
</evidence>
<dbReference type="GO" id="GO:0003876">
    <property type="term" value="F:AMP deaminase activity"/>
    <property type="evidence" value="ECO:0007669"/>
    <property type="project" value="UniProtKB-EC"/>
</dbReference>
<comment type="catalytic activity">
    <reaction evidence="9">
        <text>AMP + H2O + H(+) = IMP + NH4(+)</text>
        <dbReference type="Rhea" id="RHEA:14777"/>
        <dbReference type="ChEBI" id="CHEBI:15377"/>
        <dbReference type="ChEBI" id="CHEBI:15378"/>
        <dbReference type="ChEBI" id="CHEBI:28938"/>
        <dbReference type="ChEBI" id="CHEBI:58053"/>
        <dbReference type="ChEBI" id="CHEBI:456215"/>
        <dbReference type="EC" id="3.5.4.6"/>
    </reaction>
</comment>
<comment type="similarity">
    <text evidence="3 9">Belongs to the metallo-dependent hydrolases superfamily. Adenosine and AMP deaminases family.</text>
</comment>
<dbReference type="PANTHER" id="PTHR11359:SF0">
    <property type="entry name" value="AMP DEAMINASE"/>
    <property type="match status" value="1"/>
</dbReference>
<dbReference type="CDD" id="cd01319">
    <property type="entry name" value="AMPD"/>
    <property type="match status" value="1"/>
</dbReference>
<proteinExistence type="inferred from homology"/>
<comment type="cofactor">
    <cofactor evidence="1 9">
        <name>Zn(2+)</name>
        <dbReference type="ChEBI" id="CHEBI:29105"/>
    </cofactor>
</comment>
<dbReference type="PANTHER" id="PTHR11359">
    <property type="entry name" value="AMP DEAMINASE"/>
    <property type="match status" value="1"/>
</dbReference>
<reference evidence="11 12" key="1">
    <citation type="journal article" date="2007" name="Nature">
        <title>Evolution of genes and genomes on the Drosophila phylogeny.</title>
        <authorList>
            <consortium name="Drosophila 12 Genomes Consortium"/>
            <person name="Clark A.G."/>
            <person name="Eisen M.B."/>
            <person name="Smith D.R."/>
            <person name="Bergman C.M."/>
            <person name="Oliver B."/>
            <person name="Markow T.A."/>
            <person name="Kaufman T.C."/>
            <person name="Kellis M."/>
            <person name="Gelbart W."/>
            <person name="Iyer V.N."/>
            <person name="Pollard D.A."/>
            <person name="Sackton T.B."/>
            <person name="Larracuente A.M."/>
            <person name="Singh N.D."/>
            <person name="Abad J.P."/>
            <person name="Abt D.N."/>
            <person name="Adryan B."/>
            <person name="Aguade M."/>
            <person name="Akashi H."/>
            <person name="Anderson W.W."/>
            <person name="Aquadro C.F."/>
            <person name="Ardell D.H."/>
            <person name="Arguello R."/>
            <person name="Artieri C.G."/>
            <person name="Barbash D.A."/>
            <person name="Barker D."/>
            <person name="Barsanti P."/>
            <person name="Batterham P."/>
            <person name="Batzoglou S."/>
            <person name="Begun D."/>
            <person name="Bhutkar A."/>
            <person name="Blanco E."/>
            <person name="Bosak S.A."/>
            <person name="Bradley R.K."/>
            <person name="Brand A.D."/>
            <person name="Brent M.R."/>
            <person name="Brooks A.N."/>
            <person name="Brown R.H."/>
            <person name="Butlin R.K."/>
            <person name="Caggese C."/>
            <person name="Calvi B.R."/>
            <person name="Bernardo de Carvalho A."/>
            <person name="Caspi A."/>
            <person name="Castrezana S."/>
            <person name="Celniker S.E."/>
            <person name="Chang J.L."/>
            <person name="Chapple C."/>
            <person name="Chatterji S."/>
            <person name="Chinwalla A."/>
            <person name="Civetta A."/>
            <person name="Clifton S.W."/>
            <person name="Comeron J.M."/>
            <person name="Costello J.C."/>
            <person name="Coyne J.A."/>
            <person name="Daub J."/>
            <person name="David R.G."/>
            <person name="Delcher A.L."/>
            <person name="Delehaunty K."/>
            <person name="Do C.B."/>
            <person name="Ebling H."/>
            <person name="Edwards K."/>
            <person name="Eickbush T."/>
            <person name="Evans J.D."/>
            <person name="Filipski A."/>
            <person name="Findeiss S."/>
            <person name="Freyhult E."/>
            <person name="Fulton L."/>
            <person name="Fulton R."/>
            <person name="Garcia A.C."/>
            <person name="Gardiner A."/>
            <person name="Garfield D.A."/>
            <person name="Garvin B.E."/>
            <person name="Gibson G."/>
            <person name="Gilbert D."/>
            <person name="Gnerre S."/>
            <person name="Godfrey J."/>
            <person name="Good R."/>
            <person name="Gotea V."/>
            <person name="Gravely B."/>
            <person name="Greenberg A.J."/>
            <person name="Griffiths-Jones S."/>
            <person name="Gross S."/>
            <person name="Guigo R."/>
            <person name="Gustafson E.A."/>
            <person name="Haerty W."/>
            <person name="Hahn M.W."/>
            <person name="Halligan D.L."/>
            <person name="Halpern A.L."/>
            <person name="Halter G.M."/>
            <person name="Han M.V."/>
            <person name="Heger A."/>
            <person name="Hillier L."/>
            <person name="Hinrichs A.S."/>
            <person name="Holmes I."/>
            <person name="Hoskins R.A."/>
            <person name="Hubisz M.J."/>
            <person name="Hultmark D."/>
            <person name="Huntley M.A."/>
            <person name="Jaffe D.B."/>
            <person name="Jagadeeshan S."/>
            <person name="Jeck W.R."/>
            <person name="Johnson J."/>
            <person name="Jones C.D."/>
            <person name="Jordan W.C."/>
            <person name="Karpen G.H."/>
            <person name="Kataoka E."/>
            <person name="Keightley P.D."/>
            <person name="Kheradpour P."/>
            <person name="Kirkness E.F."/>
            <person name="Koerich L.B."/>
            <person name="Kristiansen K."/>
            <person name="Kudrna D."/>
            <person name="Kulathinal R.J."/>
            <person name="Kumar S."/>
            <person name="Kwok R."/>
            <person name="Lander E."/>
            <person name="Langley C.H."/>
            <person name="Lapoint R."/>
            <person name="Lazzaro B.P."/>
            <person name="Lee S.J."/>
            <person name="Levesque L."/>
            <person name="Li R."/>
            <person name="Lin C.F."/>
            <person name="Lin M.F."/>
            <person name="Lindblad-Toh K."/>
            <person name="Llopart A."/>
            <person name="Long M."/>
            <person name="Low L."/>
            <person name="Lozovsky E."/>
            <person name="Lu J."/>
            <person name="Luo M."/>
            <person name="Machado C.A."/>
            <person name="Makalowski W."/>
            <person name="Marzo M."/>
            <person name="Matsuda M."/>
            <person name="Matzkin L."/>
            <person name="McAllister B."/>
            <person name="McBride C.S."/>
            <person name="McKernan B."/>
            <person name="McKernan K."/>
            <person name="Mendez-Lago M."/>
            <person name="Minx P."/>
            <person name="Mollenhauer M.U."/>
            <person name="Montooth K."/>
            <person name="Mount S.M."/>
            <person name="Mu X."/>
            <person name="Myers E."/>
            <person name="Negre B."/>
            <person name="Newfeld S."/>
            <person name="Nielsen R."/>
            <person name="Noor M.A."/>
            <person name="O'Grady P."/>
            <person name="Pachter L."/>
            <person name="Papaceit M."/>
            <person name="Parisi M.J."/>
            <person name="Parisi M."/>
            <person name="Parts L."/>
            <person name="Pedersen J.S."/>
            <person name="Pesole G."/>
            <person name="Phillippy A.M."/>
            <person name="Ponting C.P."/>
            <person name="Pop M."/>
            <person name="Porcelli D."/>
            <person name="Powell J.R."/>
            <person name="Prohaska S."/>
            <person name="Pruitt K."/>
            <person name="Puig M."/>
            <person name="Quesneville H."/>
            <person name="Ram K.R."/>
            <person name="Rand D."/>
            <person name="Rasmussen M.D."/>
            <person name="Reed L.K."/>
            <person name="Reenan R."/>
            <person name="Reily A."/>
            <person name="Remington K.A."/>
            <person name="Rieger T.T."/>
            <person name="Ritchie M.G."/>
            <person name="Robin C."/>
            <person name="Rogers Y.H."/>
            <person name="Rohde C."/>
            <person name="Rozas J."/>
            <person name="Rubenfield M.J."/>
            <person name="Ruiz A."/>
            <person name="Russo S."/>
            <person name="Salzberg S.L."/>
            <person name="Sanchez-Gracia A."/>
            <person name="Saranga D.J."/>
            <person name="Sato H."/>
            <person name="Schaeffer S.W."/>
            <person name="Schatz M.C."/>
            <person name="Schlenke T."/>
            <person name="Schwartz R."/>
            <person name="Segarra C."/>
            <person name="Singh R.S."/>
            <person name="Sirot L."/>
            <person name="Sirota M."/>
            <person name="Sisneros N.B."/>
            <person name="Smith C.D."/>
            <person name="Smith T.F."/>
            <person name="Spieth J."/>
            <person name="Stage D.E."/>
            <person name="Stark A."/>
            <person name="Stephan W."/>
            <person name="Strausberg R.L."/>
            <person name="Strempel S."/>
            <person name="Sturgill D."/>
            <person name="Sutton G."/>
            <person name="Sutton G.G."/>
            <person name="Tao W."/>
            <person name="Teichmann S."/>
            <person name="Tobari Y.N."/>
            <person name="Tomimura Y."/>
            <person name="Tsolas J.M."/>
            <person name="Valente V.L."/>
            <person name="Venter E."/>
            <person name="Venter J.C."/>
            <person name="Vicario S."/>
            <person name="Vieira F.G."/>
            <person name="Vilella A.J."/>
            <person name="Villasante A."/>
            <person name="Walenz B."/>
            <person name="Wang J."/>
            <person name="Wasserman M."/>
            <person name="Watts T."/>
            <person name="Wilson D."/>
            <person name="Wilson R.K."/>
            <person name="Wing R.A."/>
            <person name="Wolfner M.F."/>
            <person name="Wong A."/>
            <person name="Wong G.K."/>
            <person name="Wu C.I."/>
            <person name="Wu G."/>
            <person name="Yamamoto D."/>
            <person name="Yang H.P."/>
            <person name="Yang S.P."/>
            <person name="Yorke J.A."/>
            <person name="Yoshida K."/>
            <person name="Zdobnov E."/>
            <person name="Zhang P."/>
            <person name="Zhang Y."/>
            <person name="Zimin A.V."/>
            <person name="Baldwin J."/>
            <person name="Abdouelleil A."/>
            <person name="Abdulkadir J."/>
            <person name="Abebe A."/>
            <person name="Abera B."/>
            <person name="Abreu J."/>
            <person name="Acer S.C."/>
            <person name="Aftuck L."/>
            <person name="Alexander A."/>
            <person name="An P."/>
            <person name="Anderson E."/>
            <person name="Anderson S."/>
            <person name="Arachi H."/>
            <person name="Azer M."/>
            <person name="Bachantsang P."/>
            <person name="Barry A."/>
            <person name="Bayul T."/>
            <person name="Berlin A."/>
            <person name="Bessette D."/>
            <person name="Bloom T."/>
            <person name="Blye J."/>
            <person name="Boguslavskiy L."/>
            <person name="Bonnet C."/>
            <person name="Boukhgalter B."/>
            <person name="Bourzgui I."/>
            <person name="Brown A."/>
            <person name="Cahill P."/>
            <person name="Channer S."/>
            <person name="Cheshatsang Y."/>
            <person name="Chuda L."/>
            <person name="Citroen M."/>
            <person name="Collymore A."/>
            <person name="Cooke P."/>
            <person name="Costello M."/>
            <person name="D'Aco K."/>
            <person name="Daza R."/>
            <person name="De Haan G."/>
            <person name="DeGray S."/>
            <person name="DeMaso C."/>
            <person name="Dhargay N."/>
            <person name="Dooley K."/>
            <person name="Dooley E."/>
            <person name="Doricent M."/>
            <person name="Dorje P."/>
            <person name="Dorjee K."/>
            <person name="Dupes A."/>
            <person name="Elong R."/>
            <person name="Falk J."/>
            <person name="Farina A."/>
            <person name="Faro S."/>
            <person name="Ferguson D."/>
            <person name="Fisher S."/>
            <person name="Foley C.D."/>
            <person name="Franke A."/>
            <person name="Friedrich D."/>
            <person name="Gadbois L."/>
            <person name="Gearin G."/>
            <person name="Gearin C.R."/>
            <person name="Giannoukos G."/>
            <person name="Goode T."/>
            <person name="Graham J."/>
            <person name="Grandbois E."/>
            <person name="Grewal S."/>
            <person name="Gyaltsen K."/>
            <person name="Hafez N."/>
            <person name="Hagos B."/>
            <person name="Hall J."/>
            <person name="Henson C."/>
            <person name="Hollinger A."/>
            <person name="Honan T."/>
            <person name="Huard M.D."/>
            <person name="Hughes L."/>
            <person name="Hurhula B."/>
            <person name="Husby M.E."/>
            <person name="Kamat A."/>
            <person name="Kanga B."/>
            <person name="Kashin S."/>
            <person name="Khazanovich D."/>
            <person name="Kisner P."/>
            <person name="Lance K."/>
            <person name="Lara M."/>
            <person name="Lee W."/>
            <person name="Lennon N."/>
            <person name="Letendre F."/>
            <person name="LeVine R."/>
            <person name="Lipovsky A."/>
            <person name="Liu X."/>
            <person name="Liu J."/>
            <person name="Liu S."/>
            <person name="Lokyitsang T."/>
            <person name="Lokyitsang Y."/>
            <person name="Lubonja R."/>
            <person name="Lui A."/>
            <person name="MacDonald P."/>
            <person name="Magnisalis V."/>
            <person name="Maru K."/>
            <person name="Matthews C."/>
            <person name="McCusker W."/>
            <person name="McDonough S."/>
            <person name="Mehta T."/>
            <person name="Meldrim J."/>
            <person name="Meneus L."/>
            <person name="Mihai O."/>
            <person name="Mihalev A."/>
            <person name="Mihova T."/>
            <person name="Mittelman R."/>
            <person name="Mlenga V."/>
            <person name="Montmayeur A."/>
            <person name="Mulrain L."/>
            <person name="Navidi A."/>
            <person name="Naylor J."/>
            <person name="Negash T."/>
            <person name="Nguyen T."/>
            <person name="Nguyen N."/>
            <person name="Nicol R."/>
            <person name="Norbu C."/>
            <person name="Norbu N."/>
            <person name="Novod N."/>
            <person name="O'Neill B."/>
            <person name="Osman S."/>
            <person name="Markiewicz E."/>
            <person name="Oyono O.L."/>
            <person name="Patti C."/>
            <person name="Phunkhang P."/>
            <person name="Pierre F."/>
            <person name="Priest M."/>
            <person name="Raghuraman S."/>
            <person name="Rege F."/>
            <person name="Reyes R."/>
            <person name="Rise C."/>
            <person name="Rogov P."/>
            <person name="Ross K."/>
            <person name="Ryan E."/>
            <person name="Settipalli S."/>
            <person name="Shea T."/>
            <person name="Sherpa N."/>
            <person name="Shi L."/>
            <person name="Shih D."/>
            <person name="Sparrow T."/>
            <person name="Spaulding J."/>
            <person name="Stalker J."/>
            <person name="Stange-Thomann N."/>
            <person name="Stavropoulos S."/>
            <person name="Stone C."/>
            <person name="Strader C."/>
            <person name="Tesfaye S."/>
            <person name="Thomson T."/>
            <person name="Thoulutsang Y."/>
            <person name="Thoulutsang D."/>
            <person name="Topham K."/>
            <person name="Topping I."/>
            <person name="Tsamla T."/>
            <person name="Vassiliev H."/>
            <person name="Vo A."/>
            <person name="Wangchuk T."/>
            <person name="Wangdi T."/>
            <person name="Weiand M."/>
            <person name="Wilkinson J."/>
            <person name="Wilson A."/>
            <person name="Yadav S."/>
            <person name="Young G."/>
            <person name="Yu Q."/>
            <person name="Zembek L."/>
            <person name="Zhong D."/>
            <person name="Zimmer A."/>
            <person name="Zwirko Z."/>
            <person name="Jaffe D.B."/>
            <person name="Alvarez P."/>
            <person name="Brockman W."/>
            <person name="Butler J."/>
            <person name="Chin C."/>
            <person name="Gnerre S."/>
            <person name="Grabherr M."/>
            <person name="Kleber M."/>
            <person name="Mauceli E."/>
            <person name="MacCallum I."/>
        </authorList>
    </citation>
    <scope>NUCLEOTIDE SEQUENCE [LARGE SCALE GENOMIC DNA]</scope>
    <source>
        <strain evidence="12">Tai18E2 / Tucson 14021-0261.01</strain>
    </source>
</reference>
<dbReference type="GO" id="GO:0046872">
    <property type="term" value="F:metal ion binding"/>
    <property type="evidence" value="ECO:0007669"/>
    <property type="project" value="UniProtKB-KW"/>
</dbReference>
<evidence type="ECO:0000256" key="10">
    <source>
        <dbReference type="SAM" id="MobiDB-lite"/>
    </source>
</evidence>
<dbReference type="InterPro" id="IPR006329">
    <property type="entry name" value="AMPD"/>
</dbReference>
<dbReference type="EMBL" id="CM000162">
    <property type="protein sequence ID" value="KRK06267.1"/>
    <property type="molecule type" value="Genomic_DNA"/>
</dbReference>
<sequence>MSYRGMLSTSDGSPVELRVQDVDSFDGSMMSHAATNGSKGSGKSLNASTSMSMPQKPSSLRATPSCCPCDLTDSPVDEKAEADVEVTNEISAPYEVPQFPIEQIEKKLQIQRHLNEKQATGPRPVATTTVLATHRESSSSTEGRESAVDMERNDADINFQRVSISGEDTSGVPLEDLERASTLLIEALRLRSHYMAMSDQSFPSTTARFLKTVKLKDRINNLPVKEVSDIIRKMSVTNIQEPTDVHLRHSHLKVTNPWNVEFPKDENFRIKPLNGVFHIYENDDESSEIKYEYPDMSQFVNDMQVMCNMIADGPLKSFCYRRLCYLSSKYQMHVLLNELRELAAQKAVPHRDFYNTRKVDTHIHAASCMNQKHLLRFIKKTLKNNANEVVTVTNGQQMTLAQVFQSMNLTTYDLTVDMLDVHADRNTFHRFDKFNSKYNPIGESRLREVFLKTDNYLNGKYFAQIIKEVAFDLEESKYQNAELRLSIYGKSPDEWYKLAKWAIDNDVYSSNIRWLIQIPRLFDIFKSNKMMKSFQEILNNIFLPLFEATARPSKHPELHRFLQYVIGFDSVDDESKPENPLFDNDVPRPEEWTYEENPPYAYYIYYMYANMTVLNKFRQSRNMNTFVLRPHCGEAGPVQHLVCGFLMAENISHGLLLRKVPVLQYLYYLTQIGIAMSPLSNNSLFLNYHRNPLPEYLARGLIISLSTDDPLQFHFTKEPLMEEYSIAAQVWKLSSCDMCELARNSVMMSGFPHAIKQQWLGPIYYEDGIMGNDITRTNVPEIRVAYRYETLLDELSNIFKVNQTCSVPDLNAS</sequence>
<evidence type="ECO:0000256" key="2">
    <source>
        <dbReference type="ARBA" id="ARBA00004955"/>
    </source>
</evidence>
<dbReference type="Proteomes" id="UP000002282">
    <property type="component" value="Chromosome X"/>
</dbReference>
<evidence type="ECO:0000256" key="5">
    <source>
        <dbReference type="ARBA" id="ARBA00022801"/>
    </source>
</evidence>
<dbReference type="GO" id="GO:0005829">
    <property type="term" value="C:cytosol"/>
    <property type="evidence" value="ECO:0007669"/>
    <property type="project" value="TreeGrafter"/>
</dbReference>
<comment type="function">
    <text evidence="8">AMP deaminase plays a critical role in energy metabolism. Catalyzes the deamination of AMP to IMP and plays an important role in the purine nucleotide cycle.</text>
</comment>
<dbReference type="UniPathway" id="UPA00591">
    <property type="reaction ID" value="UER00663"/>
</dbReference>
<keyword evidence="7" id="KW-0546">Nucleotide metabolism</keyword>
<dbReference type="Gene3D" id="3.20.20.140">
    <property type="entry name" value="Metal-dependent hydrolases"/>
    <property type="match status" value="1"/>
</dbReference>
<protein>
    <recommendedName>
        <fullName evidence="9">AMP deaminase</fullName>
        <ecNumber evidence="9">3.5.4.6</ecNumber>
    </recommendedName>
</protein>
<evidence type="ECO:0000256" key="9">
    <source>
        <dbReference type="PIRNR" id="PIRNR001251"/>
    </source>
</evidence>
<dbReference type="SUPFAM" id="SSF51556">
    <property type="entry name" value="Metallo-dependent hydrolases"/>
    <property type="match status" value="1"/>
</dbReference>
<dbReference type="FunFam" id="4.10.800.20:FF:000001">
    <property type="entry name" value="AMP deaminase"/>
    <property type="match status" value="1"/>
</dbReference>
<dbReference type="InterPro" id="IPR006650">
    <property type="entry name" value="A/AMP_deam_AS"/>
</dbReference>
<accession>A0A0R1EAA5</accession>
<dbReference type="NCBIfam" id="TIGR01429">
    <property type="entry name" value="AMP_deaminase"/>
    <property type="match status" value="1"/>
</dbReference>
<dbReference type="Pfam" id="PF19326">
    <property type="entry name" value="AMP_deaminase"/>
    <property type="match status" value="1"/>
</dbReference>
<dbReference type="InterPro" id="IPR032466">
    <property type="entry name" value="Metal_Hydrolase"/>
</dbReference>
<keyword evidence="5 9" id="KW-0378">Hydrolase</keyword>
<evidence type="ECO:0000256" key="4">
    <source>
        <dbReference type="ARBA" id="ARBA00022723"/>
    </source>
</evidence>
<dbReference type="PROSITE" id="PS00485">
    <property type="entry name" value="A_DEAMINASE"/>
    <property type="match status" value="1"/>
</dbReference>
<dbReference type="PIRSF" id="PIRSF001251">
    <property type="entry name" value="AMP_deaminase_met"/>
    <property type="match status" value="1"/>
</dbReference>
<dbReference type="GO" id="GO:0046033">
    <property type="term" value="P:AMP metabolic process"/>
    <property type="evidence" value="ECO:0007669"/>
    <property type="project" value="TreeGrafter"/>
</dbReference>
<dbReference type="FunFam" id="3.20.20.140:FF:000035">
    <property type="entry name" value="Probable amp deaminase"/>
    <property type="match status" value="1"/>
</dbReference>
<name>A0A0R1EAA5_DROYA</name>
<dbReference type="AlphaFoldDB" id="A0A0R1EAA5"/>